<organism evidence="1 2">
    <name type="scientific">Nelumbo nucifera</name>
    <name type="common">Sacred lotus</name>
    <dbReference type="NCBI Taxonomy" id="4432"/>
    <lineage>
        <taxon>Eukaryota</taxon>
        <taxon>Viridiplantae</taxon>
        <taxon>Streptophyta</taxon>
        <taxon>Embryophyta</taxon>
        <taxon>Tracheophyta</taxon>
        <taxon>Spermatophyta</taxon>
        <taxon>Magnoliopsida</taxon>
        <taxon>Proteales</taxon>
        <taxon>Nelumbonaceae</taxon>
        <taxon>Nelumbo</taxon>
    </lineage>
</organism>
<sequence>MKYSKRRFESCHLIFQLGCANHQTVAGNGRKCSTSTKIEGLRLSVSQKSEVCLNFESSVFAVIGQNTLYSRVI</sequence>
<keyword evidence="2" id="KW-1185">Reference proteome</keyword>
<proteinExistence type="predicted"/>
<accession>A0A822XQY2</accession>
<evidence type="ECO:0000313" key="2">
    <source>
        <dbReference type="Proteomes" id="UP000607653"/>
    </source>
</evidence>
<dbReference type="AlphaFoldDB" id="A0A822XQY2"/>
<evidence type="ECO:0000313" key="1">
    <source>
        <dbReference type="EMBL" id="DAD21366.1"/>
    </source>
</evidence>
<reference evidence="1 2" key="1">
    <citation type="journal article" date="2020" name="Mol. Biol. Evol.">
        <title>Distinct Expression and Methylation Patterns for Genes with Different Fates following a Single Whole-Genome Duplication in Flowering Plants.</title>
        <authorList>
            <person name="Shi T."/>
            <person name="Rahmani R.S."/>
            <person name="Gugger P.F."/>
            <person name="Wang M."/>
            <person name="Li H."/>
            <person name="Zhang Y."/>
            <person name="Li Z."/>
            <person name="Wang Q."/>
            <person name="Van de Peer Y."/>
            <person name="Marchal K."/>
            <person name="Chen J."/>
        </authorList>
    </citation>
    <scope>NUCLEOTIDE SEQUENCE [LARGE SCALE GENOMIC DNA]</scope>
    <source>
        <tissue evidence="1">Leaf</tissue>
    </source>
</reference>
<name>A0A822XQY2_NELNU</name>
<dbReference type="EMBL" id="DUZY01000001">
    <property type="protein sequence ID" value="DAD21366.1"/>
    <property type="molecule type" value="Genomic_DNA"/>
</dbReference>
<protein>
    <submittedName>
        <fullName evidence="1">Uncharacterized protein</fullName>
    </submittedName>
</protein>
<comment type="caution">
    <text evidence="1">The sequence shown here is derived from an EMBL/GenBank/DDBJ whole genome shotgun (WGS) entry which is preliminary data.</text>
</comment>
<gene>
    <name evidence="1" type="ORF">HUJ06_022829</name>
</gene>
<dbReference type="Proteomes" id="UP000607653">
    <property type="component" value="Unassembled WGS sequence"/>
</dbReference>